<keyword evidence="7" id="KW-0949">S-adenosyl-L-methionine</keyword>
<dbReference type="OrthoDB" id="1723750at2759"/>
<evidence type="ECO:0000313" key="12">
    <source>
        <dbReference type="Proteomes" id="UP000193467"/>
    </source>
</evidence>
<comment type="caution">
    <text evidence="11">The sequence shown here is derived from an EMBL/GenBank/DDBJ whole genome shotgun (WGS) entry which is preliminary data.</text>
</comment>
<evidence type="ECO:0000256" key="9">
    <source>
        <dbReference type="ARBA" id="ARBA00038126"/>
    </source>
</evidence>
<dbReference type="EC" id="2.1.1.85" evidence="3"/>
<dbReference type="PANTHER" id="PTHR14614:SF39">
    <property type="entry name" value="HISTIDINE PROTEIN METHYLTRANSFERASE 1 HOMOLOG"/>
    <property type="match status" value="1"/>
</dbReference>
<protein>
    <recommendedName>
        <fullName evidence="3">protein-histidine N-methyltransferase</fullName>
        <ecNumber evidence="3">2.1.1.85</ecNumber>
    </recommendedName>
</protein>
<dbReference type="SUPFAM" id="SSF53335">
    <property type="entry name" value="S-adenosyl-L-methionine-dependent methyltransferases"/>
    <property type="match status" value="1"/>
</dbReference>
<dbReference type="GO" id="GO:0032259">
    <property type="term" value="P:methylation"/>
    <property type="evidence" value="ECO:0007669"/>
    <property type="project" value="UniProtKB-KW"/>
</dbReference>
<dbReference type="GO" id="GO:0018064">
    <property type="term" value="F:protein-L-histidine N-tele-methyltransferase activity"/>
    <property type="evidence" value="ECO:0007669"/>
    <property type="project" value="UniProtKB-EC"/>
</dbReference>
<keyword evidence="8" id="KW-0539">Nucleus</keyword>
<evidence type="ECO:0000256" key="10">
    <source>
        <dbReference type="SAM" id="MobiDB-lite"/>
    </source>
</evidence>
<evidence type="ECO:0000256" key="8">
    <source>
        <dbReference type="ARBA" id="ARBA00023242"/>
    </source>
</evidence>
<evidence type="ECO:0000256" key="1">
    <source>
        <dbReference type="ARBA" id="ARBA00004123"/>
    </source>
</evidence>
<dbReference type="GO" id="GO:0005634">
    <property type="term" value="C:nucleus"/>
    <property type="evidence" value="ECO:0007669"/>
    <property type="project" value="UniProtKB-SubCell"/>
</dbReference>
<comment type="similarity">
    <text evidence="9">Belongs to the methyltransferase superfamily. METTL18 family.</text>
</comment>
<comment type="subcellular location">
    <subcellularLocation>
        <location evidence="2">Cytoplasm</location>
    </subcellularLocation>
    <subcellularLocation>
        <location evidence="1">Nucleus</location>
    </subcellularLocation>
</comment>
<dbReference type="STRING" id="106004.A0A1Y2DHE0"/>
<organism evidence="11 12">
    <name type="scientific">Leucosporidium creatinivorum</name>
    <dbReference type="NCBI Taxonomy" id="106004"/>
    <lineage>
        <taxon>Eukaryota</taxon>
        <taxon>Fungi</taxon>
        <taxon>Dikarya</taxon>
        <taxon>Basidiomycota</taxon>
        <taxon>Pucciniomycotina</taxon>
        <taxon>Microbotryomycetes</taxon>
        <taxon>Leucosporidiales</taxon>
        <taxon>Leucosporidium</taxon>
    </lineage>
</organism>
<keyword evidence="12" id="KW-1185">Reference proteome</keyword>
<dbReference type="InParanoid" id="A0A1Y2DHE0"/>
<keyword evidence="4" id="KW-0963">Cytoplasm</keyword>
<dbReference type="Pfam" id="PF10294">
    <property type="entry name" value="Methyltransf_16"/>
    <property type="match status" value="1"/>
</dbReference>
<dbReference type="InterPro" id="IPR019410">
    <property type="entry name" value="Methyltransf_16"/>
</dbReference>
<reference evidence="11 12" key="1">
    <citation type="submission" date="2016-07" db="EMBL/GenBank/DDBJ databases">
        <title>Pervasive Adenine N6-methylation of Active Genes in Fungi.</title>
        <authorList>
            <consortium name="DOE Joint Genome Institute"/>
            <person name="Mondo S.J."/>
            <person name="Dannebaum R.O."/>
            <person name="Kuo R.C."/>
            <person name="Labutti K."/>
            <person name="Haridas S."/>
            <person name="Kuo A."/>
            <person name="Salamov A."/>
            <person name="Ahrendt S.R."/>
            <person name="Lipzen A."/>
            <person name="Sullivan W."/>
            <person name="Andreopoulos W.B."/>
            <person name="Clum A."/>
            <person name="Lindquist E."/>
            <person name="Daum C."/>
            <person name="Ramamoorthy G.K."/>
            <person name="Gryganskyi A."/>
            <person name="Culley D."/>
            <person name="Magnuson J.K."/>
            <person name="James T.Y."/>
            <person name="O'Malley M.A."/>
            <person name="Stajich J.E."/>
            <person name="Spatafora J.W."/>
            <person name="Visel A."/>
            <person name="Grigoriev I.V."/>
        </authorList>
    </citation>
    <scope>NUCLEOTIDE SEQUENCE [LARGE SCALE GENOMIC DNA]</scope>
    <source>
        <strain evidence="11 12">62-1032</strain>
    </source>
</reference>
<feature type="compositionally biased region" description="Acidic residues" evidence="10">
    <location>
        <begin position="46"/>
        <end position="57"/>
    </location>
</feature>
<dbReference type="AlphaFoldDB" id="A0A1Y2DHE0"/>
<name>A0A1Y2DHE0_9BASI</name>
<evidence type="ECO:0000256" key="3">
    <source>
        <dbReference type="ARBA" id="ARBA00012533"/>
    </source>
</evidence>
<evidence type="ECO:0000256" key="4">
    <source>
        <dbReference type="ARBA" id="ARBA00022490"/>
    </source>
</evidence>
<evidence type="ECO:0000256" key="6">
    <source>
        <dbReference type="ARBA" id="ARBA00022679"/>
    </source>
</evidence>
<proteinExistence type="inferred from homology"/>
<evidence type="ECO:0000256" key="7">
    <source>
        <dbReference type="ARBA" id="ARBA00022691"/>
    </source>
</evidence>
<dbReference type="PANTHER" id="PTHR14614">
    <property type="entry name" value="HEPATOCELLULAR CARCINOMA-ASSOCIATED ANTIGEN"/>
    <property type="match status" value="1"/>
</dbReference>
<sequence>MATLPPLISYTPVLIPLNTPNNTPARSTTLLRRDLFDARFQVLNQDEEAAEGQEEGEDKNKGKGRETFVDEGTDLVKGVYEGGLKTWECSLDLVDCLDGFGFGEGKDEIVRGKSVLELGCGTALPSCSVFARLLAEIRRSPSDPSQPPPKTTKLHLQDYNNQVLSLITLPNLLLTYAQHLTIPPPSSVASEADEDPIPTPTFTDPGELDVTPSFLESFDTLLKTENIQLVFSEGDWSGMKVAEGEEYDLVLTSETIYSVPSLPSLLDLLEASCKKETRCLVACKRIYFGVGGGELEFRRRVEERGAEVETVWGEGDGKGKSTGVGRVVMSVKWAGEGKVEKKE</sequence>
<feature type="compositionally biased region" description="Basic and acidic residues" evidence="10">
    <location>
        <begin position="58"/>
        <end position="67"/>
    </location>
</feature>
<keyword evidence="6" id="KW-0808">Transferase</keyword>
<dbReference type="Proteomes" id="UP000193467">
    <property type="component" value="Unassembled WGS sequence"/>
</dbReference>
<dbReference type="EMBL" id="MCGR01000078">
    <property type="protein sequence ID" value="ORY58671.1"/>
    <property type="molecule type" value="Genomic_DNA"/>
</dbReference>
<dbReference type="InterPro" id="IPR029063">
    <property type="entry name" value="SAM-dependent_MTases_sf"/>
</dbReference>
<feature type="region of interest" description="Disordered" evidence="10">
    <location>
        <begin position="46"/>
        <end position="67"/>
    </location>
</feature>
<evidence type="ECO:0000313" key="11">
    <source>
        <dbReference type="EMBL" id="ORY58671.1"/>
    </source>
</evidence>
<evidence type="ECO:0000256" key="2">
    <source>
        <dbReference type="ARBA" id="ARBA00004496"/>
    </source>
</evidence>
<gene>
    <name evidence="11" type="ORF">BCR35DRAFT_271137</name>
</gene>
<dbReference type="GO" id="GO:0005737">
    <property type="term" value="C:cytoplasm"/>
    <property type="evidence" value="ECO:0007669"/>
    <property type="project" value="UniProtKB-SubCell"/>
</dbReference>
<evidence type="ECO:0000256" key="5">
    <source>
        <dbReference type="ARBA" id="ARBA00022603"/>
    </source>
</evidence>
<keyword evidence="5" id="KW-0489">Methyltransferase</keyword>
<accession>A0A1Y2DHE0</accession>
<dbReference type="FunCoup" id="A0A1Y2DHE0">
    <property type="interactions" value="325"/>
</dbReference>
<dbReference type="Gene3D" id="3.40.50.150">
    <property type="entry name" value="Vaccinia Virus protein VP39"/>
    <property type="match status" value="1"/>
</dbReference>